<feature type="coiled-coil region" evidence="1">
    <location>
        <begin position="452"/>
        <end position="479"/>
    </location>
</feature>
<dbReference type="GO" id="GO:0005509">
    <property type="term" value="F:calcium ion binding"/>
    <property type="evidence" value="ECO:0007669"/>
    <property type="project" value="InterPro"/>
</dbReference>
<dbReference type="Proteomes" id="UP001438707">
    <property type="component" value="Unassembled WGS sequence"/>
</dbReference>
<evidence type="ECO:0000256" key="2">
    <source>
        <dbReference type="SAM" id="MobiDB-lite"/>
    </source>
</evidence>
<dbReference type="InterPro" id="IPR002048">
    <property type="entry name" value="EF_hand_dom"/>
</dbReference>
<protein>
    <submittedName>
        <fullName evidence="5">Uncharacterized protein</fullName>
    </submittedName>
</protein>
<dbReference type="SMART" id="SM00027">
    <property type="entry name" value="EH"/>
    <property type="match status" value="2"/>
</dbReference>
<dbReference type="GO" id="GO:0016197">
    <property type="term" value="P:endosomal transport"/>
    <property type="evidence" value="ECO:0007669"/>
    <property type="project" value="TreeGrafter"/>
</dbReference>
<feature type="compositionally biased region" description="Polar residues" evidence="2">
    <location>
        <begin position="238"/>
        <end position="259"/>
    </location>
</feature>
<dbReference type="EMBL" id="JALJOS010000010">
    <property type="protein sequence ID" value="KAK9833831.1"/>
    <property type="molecule type" value="Genomic_DNA"/>
</dbReference>
<organism evidence="5 6">
    <name type="scientific">Apatococcus lobatus</name>
    <dbReference type="NCBI Taxonomy" id="904363"/>
    <lineage>
        <taxon>Eukaryota</taxon>
        <taxon>Viridiplantae</taxon>
        <taxon>Chlorophyta</taxon>
        <taxon>core chlorophytes</taxon>
        <taxon>Trebouxiophyceae</taxon>
        <taxon>Chlorellales</taxon>
        <taxon>Chlorellaceae</taxon>
        <taxon>Apatococcus</taxon>
    </lineage>
</organism>
<feature type="compositionally biased region" description="Basic and acidic residues" evidence="2">
    <location>
        <begin position="269"/>
        <end position="278"/>
    </location>
</feature>
<dbReference type="PROSITE" id="PS50222">
    <property type="entry name" value="EF_HAND_2"/>
    <property type="match status" value="2"/>
</dbReference>
<reference evidence="5 6" key="1">
    <citation type="journal article" date="2024" name="Nat. Commun.">
        <title>Phylogenomics reveals the evolutionary origins of lichenization in chlorophyte algae.</title>
        <authorList>
            <person name="Puginier C."/>
            <person name="Libourel C."/>
            <person name="Otte J."/>
            <person name="Skaloud P."/>
            <person name="Haon M."/>
            <person name="Grisel S."/>
            <person name="Petersen M."/>
            <person name="Berrin J.G."/>
            <person name="Delaux P.M."/>
            <person name="Dal Grande F."/>
            <person name="Keller J."/>
        </authorList>
    </citation>
    <scope>NUCLEOTIDE SEQUENCE [LARGE SCALE GENOMIC DNA]</scope>
    <source>
        <strain evidence="5 6">SAG 2145</strain>
    </source>
</reference>
<keyword evidence="1" id="KW-0175">Coiled coil</keyword>
<dbReference type="PANTHER" id="PTHR11216">
    <property type="entry name" value="EH DOMAIN"/>
    <property type="match status" value="1"/>
</dbReference>
<keyword evidence="6" id="KW-1185">Reference proteome</keyword>
<feature type="region of interest" description="Disordered" evidence="2">
    <location>
        <begin position="232"/>
        <end position="289"/>
    </location>
</feature>
<dbReference type="Gene3D" id="1.10.238.10">
    <property type="entry name" value="EF-hand"/>
    <property type="match status" value="2"/>
</dbReference>
<feature type="domain" description="EH" evidence="3">
    <location>
        <begin position="147"/>
        <end position="235"/>
    </location>
</feature>
<evidence type="ECO:0000313" key="6">
    <source>
        <dbReference type="Proteomes" id="UP001438707"/>
    </source>
</evidence>
<evidence type="ECO:0000259" key="3">
    <source>
        <dbReference type="PROSITE" id="PS50031"/>
    </source>
</evidence>
<dbReference type="GO" id="GO:0006897">
    <property type="term" value="P:endocytosis"/>
    <property type="evidence" value="ECO:0007669"/>
    <property type="project" value="TreeGrafter"/>
</dbReference>
<dbReference type="Pfam" id="PF13202">
    <property type="entry name" value="EF-hand_5"/>
    <property type="match status" value="1"/>
</dbReference>
<comment type="caution">
    <text evidence="5">The sequence shown here is derived from an EMBL/GenBank/DDBJ whole genome shotgun (WGS) entry which is preliminary data.</text>
</comment>
<name>A0AAW1RKX2_9CHLO</name>
<dbReference type="InterPro" id="IPR011992">
    <property type="entry name" value="EF-hand-dom_pair"/>
</dbReference>
<proteinExistence type="predicted"/>
<evidence type="ECO:0000313" key="5">
    <source>
        <dbReference type="EMBL" id="KAK9833831.1"/>
    </source>
</evidence>
<gene>
    <name evidence="5" type="ORF">WJX74_007183</name>
</gene>
<evidence type="ECO:0000256" key="1">
    <source>
        <dbReference type="SAM" id="Coils"/>
    </source>
</evidence>
<feature type="domain" description="EH" evidence="3">
    <location>
        <begin position="2"/>
        <end position="86"/>
    </location>
</feature>
<accession>A0AAW1RKX2</accession>
<dbReference type="GO" id="GO:0005886">
    <property type="term" value="C:plasma membrane"/>
    <property type="evidence" value="ECO:0007669"/>
    <property type="project" value="TreeGrafter"/>
</dbReference>
<dbReference type="InterPro" id="IPR000261">
    <property type="entry name" value="EH_dom"/>
</dbReference>
<dbReference type="CDD" id="cd00052">
    <property type="entry name" value="EH"/>
    <property type="match status" value="1"/>
</dbReference>
<dbReference type="AlphaFoldDB" id="A0AAW1RKX2"/>
<dbReference type="SUPFAM" id="SSF47473">
    <property type="entry name" value="EF-hand"/>
    <property type="match status" value="2"/>
</dbReference>
<feature type="coiled-coil region" evidence="1">
    <location>
        <begin position="301"/>
        <end position="412"/>
    </location>
</feature>
<dbReference type="PROSITE" id="PS50031">
    <property type="entry name" value="EH"/>
    <property type="match status" value="2"/>
</dbReference>
<feature type="domain" description="EF-hand" evidence="4">
    <location>
        <begin position="146"/>
        <end position="181"/>
    </location>
</feature>
<dbReference type="SMART" id="SM00054">
    <property type="entry name" value="EFh"/>
    <property type="match status" value="2"/>
</dbReference>
<sequence>MDADLFDEWFRIADRDRDGKVSGAEAVDFFQKSGLSKQTLFEVWKMVAGNNSALTKPQFFGTLRLIALAQRSGGQLNPKEAQSTLIGVGPSLPPPEMAGLEHTRRPQIAQLVESAPTVGAASAPGGPQRLPTAAADSGSYLPMSQESLAGVQAEFAALDSNRDGYVQGKECFELFIKSGLPKEGLWAIWNVVAGTAGQLDQHQFLQARYLMDNSKKGIPPPAKLPTGTFPPIAYGAGQTPSGYTDSNSSFAPDYTSQQIPMPELPGRQRYQEPSRKGYEPQGPSLDEGLMQSLPASEKNRLQTERSAIVTTEQQLQKMRQEQDSAKQKAQFYEGALRELLLFRSKTSTALLQLQERFDKEVADANALEAQYEHDYSGVQSNYTEGRNMMLEFSRAKARKLETQTKLAELRKDIEQMGKITPEEVAMEDKQTVQLQQEVAAAEVKRSTLEVRVGAVIEERAKMERELETLRTALAEGQTSMAAAQADLKALQATMAENPKQGAEELQKMLKSATVMWKQLARAATLAKVPIPPEAQMTPPSAAALAAANGNAADGGAPGPLFWDEFAAAHAADWDDFKDEGFVIVNALPDENQMAGSAADDMFVDDANSGESSTFHAERGHDVDTAVSALSNGSLDLDLMQSKGTVSNRLGPDRLVNWEAF</sequence>
<evidence type="ECO:0000259" key="4">
    <source>
        <dbReference type="PROSITE" id="PS50222"/>
    </source>
</evidence>
<feature type="domain" description="EF-hand" evidence="4">
    <location>
        <begin position="1"/>
        <end position="36"/>
    </location>
</feature>
<dbReference type="PANTHER" id="PTHR11216:SF170">
    <property type="entry name" value="DYNAMIN ASSOCIATED PROTEIN 160, ISOFORM D"/>
    <property type="match status" value="1"/>
</dbReference>
<dbReference type="GO" id="GO:0005737">
    <property type="term" value="C:cytoplasm"/>
    <property type="evidence" value="ECO:0007669"/>
    <property type="project" value="TreeGrafter"/>
</dbReference>